<accession>A0A4R5YFD0</accession>
<proteinExistence type="predicted"/>
<gene>
    <name evidence="1" type="ORF">E2R54_11725</name>
</gene>
<organism evidence="1 2">
    <name type="scientific">Microbacterium oleivorans</name>
    <dbReference type="NCBI Taxonomy" id="273677"/>
    <lineage>
        <taxon>Bacteria</taxon>
        <taxon>Bacillati</taxon>
        <taxon>Actinomycetota</taxon>
        <taxon>Actinomycetes</taxon>
        <taxon>Micrococcales</taxon>
        <taxon>Microbacteriaceae</taxon>
        <taxon>Microbacterium</taxon>
    </lineage>
</organism>
<dbReference type="Proteomes" id="UP000295633">
    <property type="component" value="Unassembled WGS sequence"/>
</dbReference>
<dbReference type="RefSeq" id="WP_133399853.1">
    <property type="nucleotide sequence ID" value="NZ_SMZX01000002.1"/>
</dbReference>
<comment type="caution">
    <text evidence="1">The sequence shown here is derived from an EMBL/GenBank/DDBJ whole genome shotgun (WGS) entry which is preliminary data.</text>
</comment>
<dbReference type="AlphaFoldDB" id="A0A4R5YFD0"/>
<evidence type="ECO:0000313" key="1">
    <source>
        <dbReference type="EMBL" id="TDL43852.1"/>
    </source>
</evidence>
<name>A0A4R5YFD0_9MICO</name>
<sequence>MTSPTAKVHHLTEGQLGVRLDYRDLPDLDMLMLDIWQDYDSEFGYHYGDPDADDDEPTRFAEQCEPSWQWTKISPCFCGEHGWHWDSRSAETWPRRQLEAGLVEGEPDLLIDRPKGRFIALEWSR</sequence>
<evidence type="ECO:0000313" key="2">
    <source>
        <dbReference type="Proteomes" id="UP000295633"/>
    </source>
</evidence>
<protein>
    <submittedName>
        <fullName evidence="1">Uncharacterized protein</fullName>
    </submittedName>
</protein>
<reference evidence="1 2" key="1">
    <citation type="submission" date="2019-03" db="EMBL/GenBank/DDBJ databases">
        <title>Genome Sequencing and Assembly of Various Microbes Isolated from Partially Reclaimed Soil and Acid Mine Drainage (AMD) Site.</title>
        <authorList>
            <person name="Steinbock B."/>
            <person name="Bechtold R."/>
            <person name="Sevigny J.L."/>
            <person name="Thomas D."/>
            <person name="Cuthill L.R."/>
            <person name="Aveiro Johannsen E.J."/>
            <person name="Thomas K."/>
            <person name="Ghosh A."/>
        </authorList>
    </citation>
    <scope>NUCLEOTIDE SEQUENCE [LARGE SCALE GENOMIC DNA]</scope>
    <source>
        <strain evidence="1 2">F-B2</strain>
    </source>
</reference>
<dbReference type="EMBL" id="SMZX01000002">
    <property type="protein sequence ID" value="TDL43852.1"/>
    <property type="molecule type" value="Genomic_DNA"/>
</dbReference>